<accession>A0A7C8NIW0</accession>
<evidence type="ECO:0000313" key="1">
    <source>
        <dbReference type="EMBL" id="KAF3132028.1"/>
    </source>
</evidence>
<organism evidence="1 2">
    <name type="scientific">Orbilia oligospora</name>
    <name type="common">Nematode-trapping fungus</name>
    <name type="synonym">Arthrobotrys oligospora</name>
    <dbReference type="NCBI Taxonomy" id="2813651"/>
    <lineage>
        <taxon>Eukaryota</taxon>
        <taxon>Fungi</taxon>
        <taxon>Dikarya</taxon>
        <taxon>Ascomycota</taxon>
        <taxon>Pezizomycotina</taxon>
        <taxon>Orbiliomycetes</taxon>
        <taxon>Orbiliales</taxon>
        <taxon>Orbiliaceae</taxon>
        <taxon>Orbilia</taxon>
    </lineage>
</organism>
<gene>
    <name evidence="1" type="ORF">TWF703_007429</name>
</gene>
<protein>
    <submittedName>
        <fullName evidence="1">Uncharacterized protein</fullName>
    </submittedName>
</protein>
<dbReference type="Proteomes" id="UP000480548">
    <property type="component" value="Unassembled WGS sequence"/>
</dbReference>
<proteinExistence type="predicted"/>
<dbReference type="AlphaFoldDB" id="A0A7C8NIW0"/>
<name>A0A7C8NIW0_ORBOL</name>
<sequence length="234" mass="26175">MQNTAPHIDDYQTPSRQPKDCALLHEGSATRLQPSNSSAINNRGCGRQFRQNAREEIPPHSEFRVDVNHILKPLSGSRHIPSGEDFSCEAAHTSGSQVDNLTLVYPAFNTIHHNLPKLGYHPTAPFPPPPFNSDANHSYPPVYPHHPLPFIFSLPFYKPEFYSEACSKDCPPLPLGLRPGTQVQIANSTLPAPEHFILFDNQFEVMVNSRLKGRFGVQSVKVCPKSGQHWFSYA</sequence>
<reference evidence="1 2" key="1">
    <citation type="submission" date="2019-06" db="EMBL/GenBank/DDBJ databases">
        <authorList>
            <person name="Palmer J.M."/>
        </authorList>
    </citation>
    <scope>NUCLEOTIDE SEQUENCE [LARGE SCALE GENOMIC DNA]</scope>
    <source>
        <strain evidence="1 2">TWF703</strain>
    </source>
</reference>
<dbReference type="EMBL" id="WIQZ01000046">
    <property type="protein sequence ID" value="KAF3132028.1"/>
    <property type="molecule type" value="Genomic_DNA"/>
</dbReference>
<evidence type="ECO:0000313" key="2">
    <source>
        <dbReference type="Proteomes" id="UP000480548"/>
    </source>
</evidence>
<comment type="caution">
    <text evidence="1">The sequence shown here is derived from an EMBL/GenBank/DDBJ whole genome shotgun (WGS) entry which is preliminary data.</text>
</comment>